<protein>
    <submittedName>
        <fullName evidence="1">Uncharacterized protein</fullName>
    </submittedName>
</protein>
<name>A0A1P8R903_9EURY</name>
<dbReference type="EMBL" id="CP019327">
    <property type="protein sequence ID" value="APX95138.1"/>
    <property type="molecule type" value="Genomic_DNA"/>
</dbReference>
<organism evidence="1 2">
    <name type="scientific">Natronorubrum daqingense</name>
    <dbReference type="NCBI Taxonomy" id="588898"/>
    <lineage>
        <taxon>Archaea</taxon>
        <taxon>Methanobacteriati</taxon>
        <taxon>Methanobacteriota</taxon>
        <taxon>Stenosarchaea group</taxon>
        <taxon>Halobacteria</taxon>
        <taxon>Halobacteriales</taxon>
        <taxon>Natrialbaceae</taxon>
        <taxon>Natronorubrum</taxon>
    </lineage>
</organism>
<sequence length="80" mass="9065">MYMASSELHHSDHCHQSLRLERVESVTSDATVRHVDQLETETLETIYAALEGNRPIPATGTDLEVGEIIVFTEYLRVVRP</sequence>
<proteinExistence type="predicted"/>
<dbReference type="AlphaFoldDB" id="A0A1P8R903"/>
<gene>
    <name evidence="1" type="ORF">BB347_00170</name>
</gene>
<accession>A0A1P8R903</accession>
<dbReference type="KEGG" id="hda:BB347_00170"/>
<evidence type="ECO:0000313" key="1">
    <source>
        <dbReference type="EMBL" id="APX95138.1"/>
    </source>
</evidence>
<dbReference type="Proteomes" id="UP000187321">
    <property type="component" value="Chromosome"/>
</dbReference>
<evidence type="ECO:0000313" key="2">
    <source>
        <dbReference type="Proteomes" id="UP000187321"/>
    </source>
</evidence>
<reference evidence="1 2" key="1">
    <citation type="submission" date="2017-01" db="EMBL/GenBank/DDBJ databases">
        <title>Complete genome sequence of Haloterrigena daqingensis type strain (JX313T).</title>
        <authorList>
            <person name="Shuang W."/>
        </authorList>
    </citation>
    <scope>NUCLEOTIDE SEQUENCE [LARGE SCALE GENOMIC DNA]</scope>
    <source>
        <strain evidence="1 2">JX313</strain>
    </source>
</reference>